<proteinExistence type="predicted"/>
<accession>A0A7T8B968</accession>
<dbReference type="KEGG" id="bhc:JFL75_14525"/>
<reference evidence="1" key="1">
    <citation type="submission" date="2021-01" db="EMBL/GenBank/DDBJ databases">
        <title>Description of Breznakiella homolactica.</title>
        <authorList>
            <person name="Song Y."/>
            <person name="Brune A."/>
        </authorList>
    </citation>
    <scope>NUCLEOTIDE SEQUENCE</scope>
    <source>
        <strain evidence="1">RmG30</strain>
    </source>
</reference>
<dbReference type="AlphaFoldDB" id="A0A7T8B968"/>
<dbReference type="Proteomes" id="UP000595917">
    <property type="component" value="Chromosome"/>
</dbReference>
<evidence type="ECO:0000313" key="1">
    <source>
        <dbReference type="EMBL" id="QQO08147.1"/>
    </source>
</evidence>
<sequence length="278" mass="30822">MRKVFIVLFIILIILAGVGFVFGWTQLTVPPGSYGIMRTKTHGIDPEIIRDGKFRWVWYKLIPTNAVISVFSLDPVNRQITAKGSLPSGETYASLVGLSMDFTYEVSGSLSFNIRPDALISLMNSRNIGTQDELDAYESRLADDISAFTVQRLRVYAEDQKKMEEILAVGSVEGLKAEIEGAFPDIENLSLIINVARFPDFLLYESARSLYGEYLDRQRSSLTAAAGEAAESHITSRLRFDELEKYGELLTKYPVLLQYLALESGSGAADILRSAGGQ</sequence>
<dbReference type="EMBL" id="CP067089">
    <property type="protein sequence ID" value="QQO08147.1"/>
    <property type="molecule type" value="Genomic_DNA"/>
</dbReference>
<evidence type="ECO:0008006" key="3">
    <source>
        <dbReference type="Google" id="ProtNLM"/>
    </source>
</evidence>
<evidence type="ECO:0000313" key="2">
    <source>
        <dbReference type="Proteomes" id="UP000595917"/>
    </source>
</evidence>
<name>A0A7T8B968_9SPIR</name>
<keyword evidence="2" id="KW-1185">Reference proteome</keyword>
<gene>
    <name evidence="1" type="ORF">JFL75_14525</name>
</gene>
<dbReference type="RefSeq" id="WP_215625453.1">
    <property type="nucleotide sequence ID" value="NZ_CP067089.2"/>
</dbReference>
<protein>
    <recommendedName>
        <fullName evidence="3">Band 7 domain-containing protein</fullName>
    </recommendedName>
</protein>
<organism evidence="1 2">
    <name type="scientific">Breznakiella homolactica</name>
    <dbReference type="NCBI Taxonomy" id="2798577"/>
    <lineage>
        <taxon>Bacteria</taxon>
        <taxon>Pseudomonadati</taxon>
        <taxon>Spirochaetota</taxon>
        <taxon>Spirochaetia</taxon>
        <taxon>Spirochaetales</taxon>
        <taxon>Breznakiellaceae</taxon>
        <taxon>Breznakiella</taxon>
    </lineage>
</organism>